<name>A0A8J2T143_ZYGB2</name>
<evidence type="ECO:0000256" key="3">
    <source>
        <dbReference type="ARBA" id="ARBA00022917"/>
    </source>
</evidence>
<dbReference type="CDD" id="cd00292">
    <property type="entry name" value="EF1B"/>
    <property type="match status" value="1"/>
</dbReference>
<sequence length="205" mass="22908">MSFTNFSNIETLQKLNTFLADKSYIEGATASQADATTYRAFQKVYPDFTRWFNHIASKADEFESLPASQSAPADEDDDEVDLFGSDDEEEDAEAAKIKAQRVAEYQEKKSKKPAKGAAKSIVTLDVKPWDDETNMEELLANVLAIEQEGLKWGAHKLVPQGYGINKLQINLVVEDEKVSLDELQETIEADEDHVQSTDIAAMQKL</sequence>
<evidence type="ECO:0000259" key="7">
    <source>
        <dbReference type="SMART" id="SM01182"/>
    </source>
</evidence>
<dbReference type="GO" id="GO:0003746">
    <property type="term" value="F:translation elongation factor activity"/>
    <property type="evidence" value="ECO:0007669"/>
    <property type="project" value="UniProtKB-KW"/>
</dbReference>
<feature type="domain" description="Translation elongation factor EF1B beta/delta subunit guanine nucleotide exchange" evidence="6">
    <location>
        <begin position="119"/>
        <end position="205"/>
    </location>
</feature>
<dbReference type="Proteomes" id="UP000019375">
    <property type="component" value="Unassembled WGS sequence"/>
</dbReference>
<evidence type="ECO:0000313" key="9">
    <source>
        <dbReference type="Proteomes" id="UP000019375"/>
    </source>
</evidence>
<dbReference type="OrthoDB" id="331763at2759"/>
<dbReference type="GO" id="GO:0005829">
    <property type="term" value="C:cytosol"/>
    <property type="evidence" value="ECO:0007669"/>
    <property type="project" value="TreeGrafter"/>
</dbReference>
<protein>
    <submittedName>
        <fullName evidence="8">BN860_08020g1_1</fullName>
    </submittedName>
</protein>
<dbReference type="SMART" id="SM00888">
    <property type="entry name" value="EF1_GNE"/>
    <property type="match status" value="1"/>
</dbReference>
<dbReference type="PANTHER" id="PTHR11595">
    <property type="entry name" value="EF-HAND AND COILED-COIL DOMAIN-CONTAINING FAMILY MEMBER"/>
    <property type="match status" value="1"/>
</dbReference>
<comment type="similarity">
    <text evidence="1 4">Belongs to the EF-1-beta/EF-1-delta family.</text>
</comment>
<evidence type="ECO:0000256" key="2">
    <source>
        <dbReference type="ARBA" id="ARBA00022768"/>
    </source>
</evidence>
<keyword evidence="3 4" id="KW-0648">Protein biosynthesis</keyword>
<dbReference type="InterPro" id="IPR001326">
    <property type="entry name" value="Transl_elong_EF1B_B/D_CS"/>
</dbReference>
<accession>A0A8J2T143</accession>
<dbReference type="GO" id="GO:0005085">
    <property type="term" value="F:guanyl-nucleotide exchange factor activity"/>
    <property type="evidence" value="ECO:0007669"/>
    <property type="project" value="TreeGrafter"/>
</dbReference>
<dbReference type="SUPFAM" id="SSF47616">
    <property type="entry name" value="GST C-terminal domain-like"/>
    <property type="match status" value="1"/>
</dbReference>
<dbReference type="PANTHER" id="PTHR11595:SF21">
    <property type="entry name" value="ELONGATION FACTOR 1-BETA"/>
    <property type="match status" value="1"/>
</dbReference>
<keyword evidence="9" id="KW-1185">Reference proteome</keyword>
<evidence type="ECO:0000313" key="8">
    <source>
        <dbReference type="EMBL" id="CDF87510.1"/>
    </source>
</evidence>
<dbReference type="EMBL" id="HG316454">
    <property type="protein sequence ID" value="CDF87510.1"/>
    <property type="molecule type" value="Genomic_DNA"/>
</dbReference>
<gene>
    <name evidence="8" type="ORF">BN860_08020g</name>
</gene>
<feature type="domain" description="Elongation factor 1 beta central acidic region eukaryote" evidence="7">
    <location>
        <begin position="82"/>
        <end position="109"/>
    </location>
</feature>
<dbReference type="Gene3D" id="1.20.1050.10">
    <property type="match status" value="1"/>
</dbReference>
<dbReference type="Pfam" id="PF00736">
    <property type="entry name" value="EF1_GNE"/>
    <property type="match status" value="1"/>
</dbReference>
<dbReference type="GO" id="GO:0005853">
    <property type="term" value="C:eukaryotic translation elongation factor 1 complex"/>
    <property type="evidence" value="ECO:0007669"/>
    <property type="project" value="InterPro"/>
</dbReference>
<dbReference type="Gene3D" id="3.30.70.60">
    <property type="match status" value="1"/>
</dbReference>
<evidence type="ECO:0000256" key="4">
    <source>
        <dbReference type="RuleBase" id="RU003791"/>
    </source>
</evidence>
<dbReference type="SUPFAM" id="SSF54984">
    <property type="entry name" value="eEF-1beta-like"/>
    <property type="match status" value="1"/>
</dbReference>
<dbReference type="Pfam" id="PF10587">
    <property type="entry name" value="EF-1_beta_acid"/>
    <property type="match status" value="1"/>
</dbReference>
<dbReference type="InterPro" id="IPR036282">
    <property type="entry name" value="Glutathione-S-Trfase_C_sf"/>
</dbReference>
<evidence type="ECO:0000256" key="1">
    <source>
        <dbReference type="ARBA" id="ARBA00007411"/>
    </source>
</evidence>
<dbReference type="InterPro" id="IPR018940">
    <property type="entry name" value="EF-1_beta_acid_region_euk"/>
</dbReference>
<dbReference type="FunFam" id="3.30.70.60:FF:000001">
    <property type="entry name" value="Elongation factor 1-beta 1 like"/>
    <property type="match status" value="1"/>
</dbReference>
<proteinExistence type="inferred from homology"/>
<feature type="compositionally biased region" description="Acidic residues" evidence="5">
    <location>
        <begin position="73"/>
        <end position="92"/>
    </location>
</feature>
<feature type="region of interest" description="Disordered" evidence="5">
    <location>
        <begin position="63"/>
        <end position="93"/>
    </location>
</feature>
<dbReference type="InterPro" id="IPR049720">
    <property type="entry name" value="EF1B_bsu/dsu"/>
</dbReference>
<dbReference type="PROSITE" id="PS00824">
    <property type="entry name" value="EF1BD_1"/>
    <property type="match status" value="1"/>
</dbReference>
<evidence type="ECO:0000256" key="5">
    <source>
        <dbReference type="SAM" id="MobiDB-lite"/>
    </source>
</evidence>
<dbReference type="InterPro" id="IPR036219">
    <property type="entry name" value="eEF-1beta-like_sf"/>
</dbReference>
<dbReference type="SMART" id="SM01182">
    <property type="entry name" value="EF-1_beta_acid"/>
    <property type="match status" value="1"/>
</dbReference>
<dbReference type="PROSITE" id="PS00825">
    <property type="entry name" value="EF1BD_2"/>
    <property type="match status" value="1"/>
</dbReference>
<reference evidence="9" key="1">
    <citation type="journal article" date="2013" name="Genome Announc.">
        <title>Genome sequence of the food spoilage yeast Zygosaccharomyces bailii CLIB 213(T).</title>
        <authorList>
            <person name="Galeote V."/>
            <person name="Bigey F."/>
            <person name="Devillers H."/>
            <person name="Neuveglise C."/>
            <person name="Dequin S."/>
        </authorList>
    </citation>
    <scope>NUCLEOTIDE SEQUENCE [LARGE SCALE GENOMIC DNA]</scope>
    <source>
        <strain evidence="9">CLIB 213 / ATCC 58445 / CBS 680 / CCRC 21525 / NBRC 1098 / NCYC 1416 / NRRL Y-2227</strain>
    </source>
</reference>
<keyword evidence="2 4" id="KW-0251">Elongation factor</keyword>
<dbReference type="AlphaFoldDB" id="A0A8J2T143"/>
<dbReference type="InterPro" id="IPR014038">
    <property type="entry name" value="EF1B_bsu/dsu_GNE"/>
</dbReference>
<evidence type="ECO:0000259" key="6">
    <source>
        <dbReference type="SMART" id="SM00888"/>
    </source>
</evidence>
<dbReference type="InterPro" id="IPR014717">
    <property type="entry name" value="Transl_elong_EF1B/ribsomal_bS6"/>
</dbReference>
<organism evidence="8 9">
    <name type="scientific">Zygosaccharomyces bailii (strain CLIB 213 / ATCC 58445 / CBS 680 / BCRC 21525 / NBRC 1098 / NCYC 1416 / NRRL Y-2227)</name>
    <dbReference type="NCBI Taxonomy" id="1333698"/>
    <lineage>
        <taxon>Eukaryota</taxon>
        <taxon>Fungi</taxon>
        <taxon>Dikarya</taxon>
        <taxon>Ascomycota</taxon>
        <taxon>Saccharomycotina</taxon>
        <taxon>Saccharomycetes</taxon>
        <taxon>Saccharomycetales</taxon>
        <taxon>Saccharomycetaceae</taxon>
        <taxon>Zygosaccharomyces</taxon>
    </lineage>
</organism>